<evidence type="ECO:0000313" key="3">
    <source>
        <dbReference type="Proteomes" id="UP000539265"/>
    </source>
</evidence>
<dbReference type="AlphaFoldDB" id="A0A839SJN9"/>
<evidence type="ECO:0000256" key="1">
    <source>
        <dbReference type="SAM" id="MobiDB-lite"/>
    </source>
</evidence>
<comment type="caution">
    <text evidence="2">The sequence shown here is derived from an EMBL/GenBank/DDBJ whole genome shotgun (WGS) entry which is preliminary data.</text>
</comment>
<dbReference type="OrthoDB" id="799760at2"/>
<dbReference type="Proteomes" id="UP000539265">
    <property type="component" value="Unassembled WGS sequence"/>
</dbReference>
<name>A0A839SJN9_9SPHI</name>
<proteinExistence type="predicted"/>
<organism evidence="2 3">
    <name type="scientific">Mucilaginibacter gotjawali</name>
    <dbReference type="NCBI Taxonomy" id="1550579"/>
    <lineage>
        <taxon>Bacteria</taxon>
        <taxon>Pseudomonadati</taxon>
        <taxon>Bacteroidota</taxon>
        <taxon>Sphingobacteriia</taxon>
        <taxon>Sphingobacteriales</taxon>
        <taxon>Sphingobacteriaceae</taxon>
        <taxon>Mucilaginibacter</taxon>
    </lineage>
</organism>
<keyword evidence="3" id="KW-1185">Reference proteome</keyword>
<gene>
    <name evidence="2" type="ORF">FHS11_005005</name>
</gene>
<dbReference type="EMBL" id="JACHWX010000021">
    <property type="protein sequence ID" value="MBB3058551.1"/>
    <property type="molecule type" value="Genomic_DNA"/>
</dbReference>
<protein>
    <recommendedName>
        <fullName evidence="4">Cold-shock protein</fullName>
    </recommendedName>
</protein>
<feature type="compositionally biased region" description="Basic and acidic residues" evidence="1">
    <location>
        <begin position="9"/>
        <end position="30"/>
    </location>
</feature>
<evidence type="ECO:0008006" key="4">
    <source>
        <dbReference type="Google" id="ProtNLM"/>
    </source>
</evidence>
<accession>A0A839SJN9</accession>
<feature type="region of interest" description="Disordered" evidence="1">
    <location>
        <begin position="1"/>
        <end position="30"/>
    </location>
</feature>
<reference evidence="2" key="1">
    <citation type="submission" date="2020-08" db="EMBL/GenBank/DDBJ databases">
        <title>Genomic Encyclopedia of Type Strains, Phase III (KMG-III): the genomes of soil and plant-associated and newly described type strains.</title>
        <authorList>
            <person name="Whitman W."/>
        </authorList>
    </citation>
    <scope>NUCLEOTIDE SEQUENCE [LARGE SCALE GENOMIC DNA]</scope>
    <source>
        <strain evidence="2">CECT 8628</strain>
    </source>
</reference>
<dbReference type="RefSeq" id="WP_096354221.1">
    <property type="nucleotide sequence ID" value="NZ_AP017313.1"/>
</dbReference>
<sequence>MAKSKSTFMKKELEKKRLKKKEDKAYRKEERLKNATGGDLDSMLAYVNEYGEIVSTPQTKSIAEEGEPAHH</sequence>
<evidence type="ECO:0000313" key="2">
    <source>
        <dbReference type="EMBL" id="MBB3058551.1"/>
    </source>
</evidence>